<keyword evidence="2" id="KW-1185">Reference proteome</keyword>
<dbReference type="InterPro" id="IPR014917">
    <property type="entry name" value="DUF1800"/>
</dbReference>
<dbReference type="EMBL" id="JAKEVY010000003">
    <property type="protein sequence ID" value="MCF1715947.1"/>
    <property type="molecule type" value="Genomic_DNA"/>
</dbReference>
<sequence>MKDTQTALQHLAWRAGFGPAAAELPKIRKAKLAEFRKALLTNSVSLPAFLEAVKNPYEGMAPEEVIQKMRGASEEARKELRAFNQEGIKKLNRLWIKEMISSKAQLREKMAFFWHDHFACRSGNVLHVQQYLQIIRSHALGKFPDLLLAVSKSAAMINYLNANQNRKNSPNENFAREVMELFTVGKGNYSEEDIKEAARAFTGWTATYSGEFVFRPGQHDAGTKRIFGHTGNFNGEEVLQLLVKQPATARFLTEKIYRFFVNEEIDEKIVSSLANGFYESGYDIAKLMQTIFSSDWFYKKENIGNRIKSPIELWVGINRQLPMDFGNEDAGISFQRIMGQTLFNPPNVAGWPSGNAWIDSTSLMYRLQLPKIVSAGTDFAITPKADDDVQMGKTARPIRALSAMIKWPLYFQSFAAIDPEKLREAVKLFLLQSTTCPSDSMLDKYSKENSRESLLSSRTILLMQSPEYQLC</sequence>
<dbReference type="Pfam" id="PF08811">
    <property type="entry name" value="DUF1800"/>
    <property type="match status" value="1"/>
</dbReference>
<name>A0ABS9BJR2_9BACT</name>
<accession>A0ABS9BJR2</accession>
<protein>
    <submittedName>
        <fullName evidence="1">DUF1800 domain-containing protein</fullName>
    </submittedName>
</protein>
<organism evidence="1 2">
    <name type="scientific">Flavihumibacter fluminis</name>
    <dbReference type="NCBI Taxonomy" id="2909236"/>
    <lineage>
        <taxon>Bacteria</taxon>
        <taxon>Pseudomonadati</taxon>
        <taxon>Bacteroidota</taxon>
        <taxon>Chitinophagia</taxon>
        <taxon>Chitinophagales</taxon>
        <taxon>Chitinophagaceae</taxon>
        <taxon>Flavihumibacter</taxon>
    </lineage>
</organism>
<evidence type="ECO:0000313" key="2">
    <source>
        <dbReference type="Proteomes" id="UP001200145"/>
    </source>
</evidence>
<dbReference type="RefSeq" id="WP_234866893.1">
    <property type="nucleotide sequence ID" value="NZ_JAKEVY010000003.1"/>
</dbReference>
<gene>
    <name evidence="1" type="ORF">L0U88_15005</name>
</gene>
<reference evidence="1 2" key="1">
    <citation type="submission" date="2022-01" db="EMBL/GenBank/DDBJ databases">
        <title>Flavihumibacter sp. nov., isolated from sediment of a river.</title>
        <authorList>
            <person name="Liu H."/>
        </authorList>
    </citation>
    <scope>NUCLEOTIDE SEQUENCE [LARGE SCALE GENOMIC DNA]</scope>
    <source>
        <strain evidence="1 2">RY-1</strain>
    </source>
</reference>
<evidence type="ECO:0000313" key="1">
    <source>
        <dbReference type="EMBL" id="MCF1715947.1"/>
    </source>
</evidence>
<comment type="caution">
    <text evidence="1">The sequence shown here is derived from an EMBL/GenBank/DDBJ whole genome shotgun (WGS) entry which is preliminary data.</text>
</comment>
<proteinExistence type="predicted"/>
<dbReference type="Proteomes" id="UP001200145">
    <property type="component" value="Unassembled WGS sequence"/>
</dbReference>